<dbReference type="InParanoid" id="A0A6C2YL07"/>
<dbReference type="AlphaFoldDB" id="A0A6C2YL07"/>
<proteinExistence type="predicted"/>
<protein>
    <submittedName>
        <fullName evidence="1">Uncharacterized protein</fullName>
    </submittedName>
</protein>
<organism evidence="1">
    <name type="scientific">Tuwongella immobilis</name>
    <dbReference type="NCBI Taxonomy" id="692036"/>
    <lineage>
        <taxon>Bacteria</taxon>
        <taxon>Pseudomonadati</taxon>
        <taxon>Planctomycetota</taxon>
        <taxon>Planctomycetia</taxon>
        <taxon>Gemmatales</taxon>
        <taxon>Gemmataceae</taxon>
        <taxon>Tuwongella</taxon>
    </lineage>
</organism>
<name>A0A6C2YL07_9BACT</name>
<evidence type="ECO:0000313" key="2">
    <source>
        <dbReference type="Proteomes" id="UP000464378"/>
    </source>
</evidence>
<dbReference type="KEGG" id="tim:GMBLW1_23580"/>
<dbReference type="RefSeq" id="WP_162656784.1">
    <property type="nucleotide sequence ID" value="NZ_LR593887.1"/>
</dbReference>
<sequence>METLIHPMLVSALGDLRERMNAQFQQAKRGAPQLDGPGFLKVVREQLNPLAIAFAERAQPLSAADFRAVILSAYEVLLTLASKGLIGPRARLPQLESHWSAAMQAVLPRLQSGHAELLAAYTNALVHLETTPGVRVGEWVILLERLAAVRVELSYLKAVGQVAAWRCGMAMLRPGALALAKNLPVAALAILFGLPETDPARIGREVQQLLLNPWHDPAMVSATIAKPEADLEIVGELGAFRGFGGMFRQPPLVSTNAGLIHVTDCESTWVLMADAFGAVFTRLEGELPDDFSASVYALKRDGTVVGPHRKRKFPLFAGASSHCSTETTLAVTLPHSHHVFLVTERSP</sequence>
<dbReference type="EMBL" id="LR586016">
    <property type="protein sequence ID" value="VIP01602.1"/>
    <property type="molecule type" value="Genomic_DNA"/>
</dbReference>
<keyword evidence="2" id="KW-1185">Reference proteome</keyword>
<gene>
    <name evidence="1" type="ORF">GMBLW1_23580</name>
</gene>
<dbReference type="Proteomes" id="UP000464378">
    <property type="component" value="Chromosome"/>
</dbReference>
<reference evidence="1" key="1">
    <citation type="submission" date="2019-04" db="EMBL/GenBank/DDBJ databases">
        <authorList>
            <consortium name="Science for Life Laboratories"/>
        </authorList>
    </citation>
    <scope>NUCLEOTIDE SEQUENCE</scope>
    <source>
        <strain evidence="1">MBLW1</strain>
    </source>
</reference>
<accession>A0A6C2YL07</accession>
<dbReference type="EMBL" id="LR593887">
    <property type="protein sequence ID" value="VTR98895.1"/>
    <property type="molecule type" value="Genomic_DNA"/>
</dbReference>
<evidence type="ECO:0000313" key="1">
    <source>
        <dbReference type="EMBL" id="VIP01602.1"/>
    </source>
</evidence>